<evidence type="ECO:0000259" key="3">
    <source>
        <dbReference type="Pfam" id="PF00954"/>
    </source>
</evidence>
<dbReference type="OrthoDB" id="785331at2759"/>
<comment type="caution">
    <text evidence="4">The sequence shown here is derived from an EMBL/GenBank/DDBJ whole genome shotgun (WGS) entry which is preliminary data.</text>
</comment>
<keyword evidence="2" id="KW-1015">Disulfide bond</keyword>
<protein>
    <submittedName>
        <fullName evidence="4">S-locus glycoprotein domain-containing protein</fullName>
    </submittedName>
</protein>
<evidence type="ECO:0000313" key="5">
    <source>
        <dbReference type="Proteomes" id="UP000245207"/>
    </source>
</evidence>
<proteinExistence type="predicted"/>
<reference evidence="4 5" key="1">
    <citation type="journal article" date="2018" name="Mol. Plant">
        <title>The genome of Artemisia annua provides insight into the evolution of Asteraceae family and artemisinin biosynthesis.</title>
        <authorList>
            <person name="Shen Q."/>
            <person name="Zhang L."/>
            <person name="Liao Z."/>
            <person name="Wang S."/>
            <person name="Yan T."/>
            <person name="Shi P."/>
            <person name="Liu M."/>
            <person name="Fu X."/>
            <person name="Pan Q."/>
            <person name="Wang Y."/>
            <person name="Lv Z."/>
            <person name="Lu X."/>
            <person name="Zhang F."/>
            <person name="Jiang W."/>
            <person name="Ma Y."/>
            <person name="Chen M."/>
            <person name="Hao X."/>
            <person name="Li L."/>
            <person name="Tang Y."/>
            <person name="Lv G."/>
            <person name="Zhou Y."/>
            <person name="Sun X."/>
            <person name="Brodelius P.E."/>
            <person name="Rose J.K.C."/>
            <person name="Tang K."/>
        </authorList>
    </citation>
    <scope>NUCLEOTIDE SEQUENCE [LARGE SCALE GENOMIC DNA]</scope>
    <source>
        <strain evidence="5">cv. Huhao1</strain>
        <tissue evidence="4">Leaf</tissue>
    </source>
</reference>
<dbReference type="Proteomes" id="UP000245207">
    <property type="component" value="Unassembled WGS sequence"/>
</dbReference>
<dbReference type="AlphaFoldDB" id="A0A2U1P5J7"/>
<evidence type="ECO:0000256" key="2">
    <source>
        <dbReference type="ARBA" id="ARBA00023157"/>
    </source>
</evidence>
<organism evidence="4 5">
    <name type="scientific">Artemisia annua</name>
    <name type="common">Sweet wormwood</name>
    <dbReference type="NCBI Taxonomy" id="35608"/>
    <lineage>
        <taxon>Eukaryota</taxon>
        <taxon>Viridiplantae</taxon>
        <taxon>Streptophyta</taxon>
        <taxon>Embryophyta</taxon>
        <taxon>Tracheophyta</taxon>
        <taxon>Spermatophyta</taxon>
        <taxon>Magnoliopsida</taxon>
        <taxon>eudicotyledons</taxon>
        <taxon>Gunneridae</taxon>
        <taxon>Pentapetalae</taxon>
        <taxon>asterids</taxon>
        <taxon>campanulids</taxon>
        <taxon>Asterales</taxon>
        <taxon>Asteraceae</taxon>
        <taxon>Asteroideae</taxon>
        <taxon>Anthemideae</taxon>
        <taxon>Artemisiinae</taxon>
        <taxon>Artemisia</taxon>
    </lineage>
</organism>
<name>A0A2U1P5J7_ARTAN</name>
<evidence type="ECO:0000256" key="1">
    <source>
        <dbReference type="ARBA" id="ARBA00022729"/>
    </source>
</evidence>
<dbReference type="EMBL" id="PKPP01001640">
    <property type="protein sequence ID" value="PWA81043.1"/>
    <property type="molecule type" value="Genomic_DNA"/>
</dbReference>
<dbReference type="InterPro" id="IPR000858">
    <property type="entry name" value="S_locus_glycoprot_dom"/>
</dbReference>
<evidence type="ECO:0000313" key="4">
    <source>
        <dbReference type="EMBL" id="PWA81043.1"/>
    </source>
</evidence>
<keyword evidence="5" id="KW-1185">Reference proteome</keyword>
<keyword evidence="1" id="KW-0732">Signal</keyword>
<dbReference type="Pfam" id="PF00954">
    <property type="entry name" value="S_locus_glycop"/>
    <property type="match status" value="1"/>
</dbReference>
<accession>A0A2U1P5J7</accession>
<dbReference type="GO" id="GO:0048544">
    <property type="term" value="P:recognition of pollen"/>
    <property type="evidence" value="ECO:0007669"/>
    <property type="project" value="InterPro"/>
</dbReference>
<feature type="domain" description="S-locus glycoprotein" evidence="3">
    <location>
        <begin position="49"/>
        <end position="114"/>
    </location>
</feature>
<dbReference type="PANTHER" id="PTHR32444:SF232">
    <property type="entry name" value="S-LOCUS GLYCOPROTEIN"/>
    <property type="match status" value="1"/>
</dbReference>
<dbReference type="PANTHER" id="PTHR32444">
    <property type="entry name" value="BULB-TYPE LECTIN DOMAIN-CONTAINING PROTEIN"/>
    <property type="match status" value="1"/>
</dbReference>
<dbReference type="STRING" id="35608.A0A2U1P5J7"/>
<sequence>MGKDLLTGHVGQITSWKSNDDPSPGEYTFGCDLRGYPHQFITKVQVVQYRSEPWNGIDFGGISVLPQNAIYKFDMVFNDKEVFYTYSMINSSMISRLTMNHSGTAQRWVWADQVKM</sequence>
<gene>
    <name evidence="4" type="ORF">CTI12_AA191350</name>
</gene>